<dbReference type="AlphaFoldDB" id="A0A9D1E9V2"/>
<dbReference type="GO" id="GO:0005737">
    <property type="term" value="C:cytoplasm"/>
    <property type="evidence" value="ECO:0007669"/>
    <property type="project" value="InterPro"/>
</dbReference>
<dbReference type="Proteomes" id="UP000823912">
    <property type="component" value="Unassembled WGS sequence"/>
</dbReference>
<evidence type="ECO:0000313" key="4">
    <source>
        <dbReference type="Proteomes" id="UP000823912"/>
    </source>
</evidence>
<name>A0A9D1E9V2_9FIRM</name>
<evidence type="ECO:0000256" key="2">
    <source>
        <dbReference type="ARBA" id="ARBA00023277"/>
    </source>
</evidence>
<dbReference type="GO" id="GO:0008736">
    <property type="term" value="F:L-fucose isomerase activity"/>
    <property type="evidence" value="ECO:0007669"/>
    <property type="project" value="InterPro"/>
</dbReference>
<keyword evidence="2" id="KW-0119">Carbohydrate metabolism</keyword>
<organism evidence="3 4">
    <name type="scientific">Candidatus Pullilachnospira gallistercoris</name>
    <dbReference type="NCBI Taxonomy" id="2840911"/>
    <lineage>
        <taxon>Bacteria</taxon>
        <taxon>Bacillati</taxon>
        <taxon>Bacillota</taxon>
        <taxon>Clostridia</taxon>
        <taxon>Lachnospirales</taxon>
        <taxon>Lachnospiraceae</taxon>
        <taxon>Lachnospiraceae incertae sedis</taxon>
        <taxon>Candidatus Pullilachnospira</taxon>
    </lineage>
</organism>
<evidence type="ECO:0000256" key="1">
    <source>
        <dbReference type="ARBA" id="ARBA00023235"/>
    </source>
</evidence>
<reference evidence="3" key="1">
    <citation type="submission" date="2020-10" db="EMBL/GenBank/DDBJ databases">
        <authorList>
            <person name="Gilroy R."/>
        </authorList>
    </citation>
    <scope>NUCLEOTIDE SEQUENCE</scope>
    <source>
        <strain evidence="3">ChiSjej5B23-6657</strain>
    </source>
</reference>
<dbReference type="PANTHER" id="PTHR36120">
    <property type="entry name" value="FUCOSE ISOMERASE"/>
    <property type="match status" value="1"/>
</dbReference>
<keyword evidence="1 3" id="KW-0413">Isomerase</keyword>
<evidence type="ECO:0000313" key="3">
    <source>
        <dbReference type="EMBL" id="HIR70902.1"/>
    </source>
</evidence>
<protein>
    <submittedName>
        <fullName evidence="3">Sugar isomerase</fullName>
    </submittedName>
</protein>
<dbReference type="GO" id="GO:0006004">
    <property type="term" value="P:fucose metabolic process"/>
    <property type="evidence" value="ECO:0007669"/>
    <property type="project" value="InterPro"/>
</dbReference>
<gene>
    <name evidence="3" type="ORF">IAA55_06450</name>
</gene>
<dbReference type="PANTHER" id="PTHR36120:SF1">
    <property type="entry name" value="L-FUCOSE ISOMERASE C-TERMINAL DOMAIN-CONTAINING PROTEIN"/>
    <property type="match status" value="1"/>
</dbReference>
<dbReference type="InterPro" id="IPR009015">
    <property type="entry name" value="Fucose_isomerase_N/cen_sf"/>
</dbReference>
<reference evidence="3" key="2">
    <citation type="journal article" date="2021" name="PeerJ">
        <title>Extensive microbial diversity within the chicken gut microbiome revealed by metagenomics and culture.</title>
        <authorList>
            <person name="Gilroy R."/>
            <person name="Ravi A."/>
            <person name="Getino M."/>
            <person name="Pursley I."/>
            <person name="Horton D.L."/>
            <person name="Alikhan N.F."/>
            <person name="Baker D."/>
            <person name="Gharbi K."/>
            <person name="Hall N."/>
            <person name="Watson M."/>
            <person name="Adriaenssens E.M."/>
            <person name="Foster-Nyarko E."/>
            <person name="Jarju S."/>
            <person name="Secka A."/>
            <person name="Antonio M."/>
            <person name="Oren A."/>
            <person name="Chaudhuri R.R."/>
            <person name="La Ragione R."/>
            <person name="Hildebrand F."/>
            <person name="Pallen M.J."/>
        </authorList>
    </citation>
    <scope>NUCLEOTIDE SEQUENCE</scope>
    <source>
        <strain evidence="3">ChiSjej5B23-6657</strain>
    </source>
</reference>
<accession>A0A9D1E9V2</accession>
<comment type="caution">
    <text evidence="3">The sequence shown here is derived from an EMBL/GenBank/DDBJ whole genome shotgun (WGS) entry which is preliminary data.</text>
</comment>
<dbReference type="EMBL" id="DVHM01000101">
    <property type="protein sequence ID" value="HIR70902.1"/>
    <property type="molecule type" value="Genomic_DNA"/>
</dbReference>
<dbReference type="SUPFAM" id="SSF53743">
    <property type="entry name" value="FucI/AraA N-terminal and middle domains"/>
    <property type="match status" value="1"/>
</dbReference>
<sequence>MKDYKIRLGYVPVMRDTFPAGPAEAMRDRIRERVEEIIFGLDDVELLPIDGMVDKGMIWDNADVPALAEYFIREKADALFFPHCNFGQEEVVAKLAKEVGVPVLLWGPRDPAPQSPDEFRAYDIQCGLFATSKALTRYGVTFTYLENCDLDSRVLKRGIDKFVRTASVVKAMKHMRVGQVGLRPRQFLSVKVNESELLEKFGVEITPIWTDEITSAVQKFRTGNADKIGIVKKMELPMAMAGIKLEDHGPDPAIAERMADIRSKVDCSHITEENLEKIAVVELAIQRIAEINELDCLAFDCWSYLSGTFGIAACFILGDLIDRGLVAACETDLHAAITSRLLQAAARGKSCPFVADMTIRHPENDNGELLWHCGPFAASLMKEGVKGSICNCKGFYEIKGGDITLARMDQTGGNYLMFADQAVGIDGPKTNGNYVWVETSDWPAWERKFMYGPYIHHICGIHGKYADVLKEACRYIGNVTHDSVNEIPDHF</sequence>
<proteinExistence type="predicted"/>